<keyword evidence="2 3" id="KW-0808">Transferase</keyword>
<accession>A0A2U8I6Y0</accession>
<dbReference type="GO" id="GO:0103041">
    <property type="term" value="F:thiosulfate-thioredoxin sulfurtransferase activity"/>
    <property type="evidence" value="ECO:0007669"/>
    <property type="project" value="RHEA"/>
</dbReference>
<dbReference type="GO" id="GO:0004792">
    <property type="term" value="F:thiosulfate-cyanide sulfurtransferase activity"/>
    <property type="evidence" value="ECO:0007669"/>
    <property type="project" value="UniProtKB-UniRule"/>
</dbReference>
<dbReference type="CDD" id="cd01444">
    <property type="entry name" value="GlpE_ST"/>
    <property type="match status" value="1"/>
</dbReference>
<gene>
    <name evidence="3" type="primary">glpE</name>
    <name evidence="5" type="ORF">CCS41_10680</name>
</gene>
<keyword evidence="1 3" id="KW-0963">Cytoplasm</keyword>
<reference evidence="5 6" key="1">
    <citation type="submission" date="2017-05" db="EMBL/GenBank/DDBJ databases">
        <title>Genome sequence of Candidatus Fukatsuia symbiotica and Candidatus Hamiltonella defensa from Acyrthosiphon pisum strain 5D.</title>
        <authorList>
            <person name="Patel V.A."/>
            <person name="Chevignon G."/>
            <person name="Russell J.A."/>
            <person name="Oliver K.M."/>
        </authorList>
    </citation>
    <scope>NUCLEOTIDE SEQUENCE [LARGE SCALE GENOMIC DNA]</scope>
    <source>
        <strain evidence="5 6">5D</strain>
    </source>
</reference>
<comment type="similarity">
    <text evidence="3">Belongs to the GlpE family.</text>
</comment>
<protein>
    <recommendedName>
        <fullName evidence="3">Thiosulfate sulfurtransferase GlpE</fullName>
        <ecNumber evidence="3">2.8.1.1</ecNumber>
    </recommendedName>
</protein>
<evidence type="ECO:0000256" key="2">
    <source>
        <dbReference type="ARBA" id="ARBA00022679"/>
    </source>
</evidence>
<dbReference type="STRING" id="1878942.GCA_900128755_01084"/>
<dbReference type="InterPro" id="IPR050229">
    <property type="entry name" value="GlpE_sulfurtransferase"/>
</dbReference>
<keyword evidence="6" id="KW-1185">Reference proteome</keyword>
<dbReference type="SUPFAM" id="SSF52821">
    <property type="entry name" value="Rhodanese/Cell cycle control phosphatase"/>
    <property type="match status" value="1"/>
</dbReference>
<evidence type="ECO:0000313" key="5">
    <source>
        <dbReference type="EMBL" id="AWK14829.1"/>
    </source>
</evidence>
<dbReference type="InterPro" id="IPR023695">
    <property type="entry name" value="Thiosulf_sulfurTrfase"/>
</dbReference>
<dbReference type="Proteomes" id="UP000261875">
    <property type="component" value="Chromosome"/>
</dbReference>
<name>A0A2U8I6Y0_9GAMM</name>
<dbReference type="KEGG" id="fsm:CCS41_10680"/>
<comment type="function">
    <text evidence="3">Transferase that catalyzes the transfer of sulfur from thiosulfate to thiophilic acceptors such as cyanide or dithiols. May function in a CysM-independent thiosulfate assimilation pathway by catalyzing the conversion of thiosulfate to sulfite, which can then be used for L-cysteine biosynthesis.</text>
</comment>
<proteinExistence type="inferred from homology"/>
<dbReference type="PANTHER" id="PTHR43031:SF6">
    <property type="entry name" value="THIOSULFATE SULFURTRANSFERASE GLPE"/>
    <property type="match status" value="1"/>
</dbReference>
<dbReference type="Pfam" id="PF00581">
    <property type="entry name" value="Rhodanese"/>
    <property type="match status" value="1"/>
</dbReference>
<comment type="catalytic activity">
    <reaction evidence="3">
        <text>thiosulfate + hydrogen cyanide = thiocyanate + sulfite + 2 H(+)</text>
        <dbReference type="Rhea" id="RHEA:16881"/>
        <dbReference type="ChEBI" id="CHEBI:15378"/>
        <dbReference type="ChEBI" id="CHEBI:17359"/>
        <dbReference type="ChEBI" id="CHEBI:18022"/>
        <dbReference type="ChEBI" id="CHEBI:18407"/>
        <dbReference type="ChEBI" id="CHEBI:33542"/>
        <dbReference type="EC" id="2.8.1.1"/>
    </reaction>
</comment>
<evidence type="ECO:0000259" key="4">
    <source>
        <dbReference type="PROSITE" id="PS50206"/>
    </source>
</evidence>
<feature type="domain" description="Rhodanese" evidence="4">
    <location>
        <begin position="17"/>
        <end position="105"/>
    </location>
</feature>
<dbReference type="HAMAP" id="MF_01009">
    <property type="entry name" value="Thiosulf_sulfurtr"/>
    <property type="match status" value="1"/>
</dbReference>
<feature type="active site" description="Cysteine persulfide intermediate" evidence="3">
    <location>
        <position position="65"/>
    </location>
</feature>
<dbReference type="SMART" id="SM00450">
    <property type="entry name" value="RHOD"/>
    <property type="match status" value="1"/>
</dbReference>
<evidence type="ECO:0000313" key="6">
    <source>
        <dbReference type="Proteomes" id="UP000261875"/>
    </source>
</evidence>
<dbReference type="OrthoDB" id="9811849at2"/>
<sequence>MKKFITINVAQAHLRWKQGSALLIDIRDQHSYLVSHAPGALHLANDKVQSFIRQTDFTKPLMVMCYHGNSSRDAAQYLLEQGFAAVYSVDGGFTAWAKQYPRDVTTK</sequence>
<organism evidence="5 6">
    <name type="scientific">Candidatus Fukatsuia symbiotica</name>
    <dbReference type="NCBI Taxonomy" id="1878942"/>
    <lineage>
        <taxon>Bacteria</taxon>
        <taxon>Pseudomonadati</taxon>
        <taxon>Pseudomonadota</taxon>
        <taxon>Gammaproteobacteria</taxon>
        <taxon>Enterobacterales</taxon>
        <taxon>Yersiniaceae</taxon>
        <taxon>Candidatus Fukatsuia</taxon>
    </lineage>
</organism>
<dbReference type="Gene3D" id="3.40.250.10">
    <property type="entry name" value="Rhodanese-like domain"/>
    <property type="match status" value="1"/>
</dbReference>
<comment type="catalytic activity">
    <reaction evidence="3">
        <text>thiosulfate + [thioredoxin]-dithiol = [thioredoxin]-disulfide + hydrogen sulfide + sulfite + 2 H(+)</text>
        <dbReference type="Rhea" id="RHEA:83859"/>
        <dbReference type="Rhea" id="RHEA-COMP:10698"/>
        <dbReference type="Rhea" id="RHEA-COMP:10700"/>
        <dbReference type="ChEBI" id="CHEBI:15378"/>
        <dbReference type="ChEBI" id="CHEBI:17359"/>
        <dbReference type="ChEBI" id="CHEBI:29919"/>
        <dbReference type="ChEBI" id="CHEBI:29950"/>
        <dbReference type="ChEBI" id="CHEBI:33542"/>
        <dbReference type="ChEBI" id="CHEBI:50058"/>
    </reaction>
</comment>
<dbReference type="InterPro" id="IPR036873">
    <property type="entry name" value="Rhodanese-like_dom_sf"/>
</dbReference>
<comment type="subcellular location">
    <subcellularLocation>
        <location evidence="3">Cytoplasm</location>
    </subcellularLocation>
</comment>
<evidence type="ECO:0000256" key="3">
    <source>
        <dbReference type="HAMAP-Rule" id="MF_01009"/>
    </source>
</evidence>
<dbReference type="EMBL" id="CP021659">
    <property type="protein sequence ID" value="AWK14829.1"/>
    <property type="molecule type" value="Genomic_DNA"/>
</dbReference>
<evidence type="ECO:0000256" key="1">
    <source>
        <dbReference type="ARBA" id="ARBA00022490"/>
    </source>
</evidence>
<dbReference type="PROSITE" id="PS50206">
    <property type="entry name" value="RHODANESE_3"/>
    <property type="match status" value="1"/>
</dbReference>
<dbReference type="GO" id="GO:0005737">
    <property type="term" value="C:cytoplasm"/>
    <property type="evidence" value="ECO:0007669"/>
    <property type="project" value="UniProtKB-SubCell"/>
</dbReference>
<dbReference type="NCBIfam" id="NF001195">
    <property type="entry name" value="PRK00162.1"/>
    <property type="match status" value="1"/>
</dbReference>
<dbReference type="RefSeq" id="WP_072549989.1">
    <property type="nucleotide sequence ID" value="NZ_CP021659.1"/>
</dbReference>
<dbReference type="AlphaFoldDB" id="A0A2U8I6Y0"/>
<dbReference type="PANTHER" id="PTHR43031">
    <property type="entry name" value="FAD-DEPENDENT OXIDOREDUCTASE"/>
    <property type="match status" value="1"/>
</dbReference>
<dbReference type="EC" id="2.8.1.1" evidence="3"/>
<dbReference type="InterPro" id="IPR001763">
    <property type="entry name" value="Rhodanese-like_dom"/>
</dbReference>